<dbReference type="PROSITE" id="PS00973">
    <property type="entry name" value="USP_2"/>
    <property type="match status" value="1"/>
</dbReference>
<dbReference type="GO" id="GO:0006508">
    <property type="term" value="P:proteolysis"/>
    <property type="evidence" value="ECO:0007669"/>
    <property type="project" value="UniProtKB-KW"/>
</dbReference>
<comment type="catalytic activity">
    <reaction evidence="1">
        <text>Thiol-dependent hydrolysis of ester, thioester, amide, peptide and isopeptide bonds formed by the C-terminal Gly of ubiquitin (a 76-residue protein attached to proteins as an intracellular targeting signal).</text>
        <dbReference type="EC" id="3.4.19.12"/>
    </reaction>
</comment>
<feature type="compositionally biased region" description="Basic and acidic residues" evidence="8">
    <location>
        <begin position="709"/>
        <end position="718"/>
    </location>
</feature>
<dbReference type="OrthoDB" id="2020758at2759"/>
<evidence type="ECO:0000313" key="12">
    <source>
        <dbReference type="Proteomes" id="UP000800092"/>
    </source>
</evidence>
<dbReference type="GO" id="GO:0004843">
    <property type="term" value="F:cysteine-type deubiquitinase activity"/>
    <property type="evidence" value="ECO:0007669"/>
    <property type="project" value="UniProtKB-EC"/>
</dbReference>
<accession>A0A6A6HM00</accession>
<feature type="compositionally biased region" description="Polar residues" evidence="8">
    <location>
        <begin position="641"/>
        <end position="651"/>
    </location>
</feature>
<dbReference type="CDD" id="cd02662">
    <property type="entry name" value="Peptidase_C19F"/>
    <property type="match status" value="1"/>
</dbReference>
<dbReference type="InterPro" id="IPR001394">
    <property type="entry name" value="Peptidase_C19_UCH"/>
</dbReference>
<feature type="compositionally biased region" description="Polar residues" evidence="8">
    <location>
        <begin position="244"/>
        <end position="255"/>
    </location>
</feature>
<evidence type="ECO:0000256" key="7">
    <source>
        <dbReference type="ARBA" id="ARBA00022807"/>
    </source>
</evidence>
<dbReference type="Gene3D" id="3.90.70.10">
    <property type="entry name" value="Cysteine proteinases"/>
    <property type="match status" value="1"/>
</dbReference>
<feature type="transmembrane region" description="Helical" evidence="9">
    <location>
        <begin position="18"/>
        <end position="38"/>
    </location>
</feature>
<gene>
    <name evidence="11" type="ORF">EV356DRAFT_504146</name>
</gene>
<dbReference type="AlphaFoldDB" id="A0A6A6HM00"/>
<proteinExistence type="inferred from homology"/>
<evidence type="ECO:0000256" key="9">
    <source>
        <dbReference type="SAM" id="Phobius"/>
    </source>
</evidence>
<feature type="region of interest" description="Disordered" evidence="8">
    <location>
        <begin position="236"/>
        <end position="255"/>
    </location>
</feature>
<feature type="region of interest" description="Disordered" evidence="8">
    <location>
        <begin position="457"/>
        <end position="478"/>
    </location>
</feature>
<evidence type="ECO:0000256" key="6">
    <source>
        <dbReference type="ARBA" id="ARBA00022801"/>
    </source>
</evidence>
<organism evidence="11 12">
    <name type="scientific">Viridothelium virens</name>
    <name type="common">Speckled blister lichen</name>
    <name type="synonym">Trypethelium virens</name>
    <dbReference type="NCBI Taxonomy" id="1048519"/>
    <lineage>
        <taxon>Eukaryota</taxon>
        <taxon>Fungi</taxon>
        <taxon>Dikarya</taxon>
        <taxon>Ascomycota</taxon>
        <taxon>Pezizomycotina</taxon>
        <taxon>Dothideomycetes</taxon>
        <taxon>Dothideomycetes incertae sedis</taxon>
        <taxon>Trypetheliales</taxon>
        <taxon>Trypetheliaceae</taxon>
        <taxon>Viridothelium</taxon>
    </lineage>
</organism>
<evidence type="ECO:0000256" key="5">
    <source>
        <dbReference type="ARBA" id="ARBA00022786"/>
    </source>
</evidence>
<keyword evidence="4" id="KW-0645">Protease</keyword>
<evidence type="ECO:0000313" key="11">
    <source>
        <dbReference type="EMBL" id="KAF2238828.1"/>
    </source>
</evidence>
<sequence>MTFAAQVDTEAYIPQPTLVSQTGTVLGFLLLCTAYFLFSFKSPQSVLAALFYLLSPLWNGFVNMIPSNRISPKAFGLGTKDLFKSFQPDSSLAALGVLTGRGRSTALPGLGNWDNSCYQNSVIQGLASLPYFNAFLRQMGHDTDYALEETTLGALRETLSKLNDSSRRGQTLWTPSKLKSMSSWQQQDAQEYFSKIIEQLEKDITRIWKQPVKEQGLEAVGDLLGKDFRDSILANDTDGEKTESSSTGVDNLATASTSETSITVNGATKLENPLEGFLGQRVACMTCGFTEGLSLIPFNCLTVPLGDQRAYDLQECLDEYTKLETIDDVECTKCTLLRTQQALKQLYSAASANSAADDAPNPLQDSAKSRLEAVEAVLEEEDFSDNALTKRCQISKKNRISSAKSRQAVIAKPPRNLVIHVNRSVFDEFTGAQRKNYADVSYPENLDLGSWCLGRSSPSAQGDAKGSEESWSLDPRAPLLTGQDPARMEYELRAVVTHYGRHENGHYICYRKHSLNPEGTGAEQDDATLKQQTEETWWRLSDEDVSPMSAANVLQQCGVFMLFYERKPVVSPMIASKAEDVTAEVPNPQESKIVEAMTEENMDGSIPSRPASIHDGTEGPKAESIEAADSPRVLGVPQVGFPSQHQSQDMPSSDESSSDELTMELEPTTIASAMIEDDISPSTEVEPGSTSPSSPRITPQRSPYMRTSRIGEDQRKDGSFSSSRPPMVAAT</sequence>
<reference evidence="11" key="1">
    <citation type="journal article" date="2020" name="Stud. Mycol.">
        <title>101 Dothideomycetes genomes: a test case for predicting lifestyles and emergence of pathogens.</title>
        <authorList>
            <person name="Haridas S."/>
            <person name="Albert R."/>
            <person name="Binder M."/>
            <person name="Bloem J."/>
            <person name="Labutti K."/>
            <person name="Salamov A."/>
            <person name="Andreopoulos B."/>
            <person name="Baker S."/>
            <person name="Barry K."/>
            <person name="Bills G."/>
            <person name="Bluhm B."/>
            <person name="Cannon C."/>
            <person name="Castanera R."/>
            <person name="Culley D."/>
            <person name="Daum C."/>
            <person name="Ezra D."/>
            <person name="Gonzalez J."/>
            <person name="Henrissat B."/>
            <person name="Kuo A."/>
            <person name="Liang C."/>
            <person name="Lipzen A."/>
            <person name="Lutzoni F."/>
            <person name="Magnuson J."/>
            <person name="Mondo S."/>
            <person name="Nolan M."/>
            <person name="Ohm R."/>
            <person name="Pangilinan J."/>
            <person name="Park H.-J."/>
            <person name="Ramirez L."/>
            <person name="Alfaro M."/>
            <person name="Sun H."/>
            <person name="Tritt A."/>
            <person name="Yoshinaga Y."/>
            <person name="Zwiers L.-H."/>
            <person name="Turgeon B."/>
            <person name="Goodwin S."/>
            <person name="Spatafora J."/>
            <person name="Crous P."/>
            <person name="Grigoriev I."/>
        </authorList>
    </citation>
    <scope>NUCLEOTIDE SEQUENCE</scope>
    <source>
        <strain evidence="11">Tuck. ex Michener</strain>
    </source>
</reference>
<evidence type="ECO:0000256" key="3">
    <source>
        <dbReference type="ARBA" id="ARBA00012759"/>
    </source>
</evidence>
<dbReference type="PANTHER" id="PTHR24006:SF888">
    <property type="entry name" value="UBIQUITIN CARBOXYL-TERMINAL HYDROLASE 30"/>
    <property type="match status" value="1"/>
</dbReference>
<keyword evidence="7" id="KW-0788">Thiol protease</keyword>
<evidence type="ECO:0000256" key="1">
    <source>
        <dbReference type="ARBA" id="ARBA00000707"/>
    </source>
</evidence>
<comment type="similarity">
    <text evidence="2">Belongs to the peptidase C19 family.</text>
</comment>
<keyword evidence="12" id="KW-1185">Reference proteome</keyword>
<dbReference type="PROSITE" id="PS50235">
    <property type="entry name" value="USP_3"/>
    <property type="match status" value="1"/>
</dbReference>
<keyword evidence="9" id="KW-1133">Transmembrane helix</keyword>
<dbReference type="EC" id="3.4.19.12" evidence="3"/>
<evidence type="ECO:0000256" key="8">
    <source>
        <dbReference type="SAM" id="MobiDB-lite"/>
    </source>
</evidence>
<evidence type="ECO:0000256" key="2">
    <source>
        <dbReference type="ARBA" id="ARBA00009085"/>
    </source>
</evidence>
<dbReference type="EMBL" id="ML991774">
    <property type="protein sequence ID" value="KAF2238828.1"/>
    <property type="molecule type" value="Genomic_DNA"/>
</dbReference>
<keyword evidence="6" id="KW-0378">Hydrolase</keyword>
<keyword evidence="9" id="KW-0472">Membrane</keyword>
<dbReference type="InterPro" id="IPR028889">
    <property type="entry name" value="USP"/>
</dbReference>
<dbReference type="Pfam" id="PF00443">
    <property type="entry name" value="UCH"/>
    <property type="match status" value="1"/>
</dbReference>
<dbReference type="InterPro" id="IPR018200">
    <property type="entry name" value="USP_CS"/>
</dbReference>
<evidence type="ECO:0000259" key="10">
    <source>
        <dbReference type="PROSITE" id="PS50235"/>
    </source>
</evidence>
<dbReference type="InterPro" id="IPR050164">
    <property type="entry name" value="Peptidase_C19"/>
</dbReference>
<feature type="region of interest" description="Disordered" evidence="8">
    <location>
        <begin position="600"/>
        <end position="731"/>
    </location>
</feature>
<dbReference type="PANTHER" id="PTHR24006">
    <property type="entry name" value="UBIQUITIN CARBOXYL-TERMINAL HYDROLASE"/>
    <property type="match status" value="1"/>
</dbReference>
<feature type="compositionally biased region" description="Polar residues" evidence="8">
    <location>
        <begin position="680"/>
        <end position="701"/>
    </location>
</feature>
<dbReference type="InterPro" id="IPR038765">
    <property type="entry name" value="Papain-like_cys_pep_sf"/>
</dbReference>
<dbReference type="GO" id="GO:0005829">
    <property type="term" value="C:cytosol"/>
    <property type="evidence" value="ECO:0007669"/>
    <property type="project" value="TreeGrafter"/>
</dbReference>
<keyword evidence="9" id="KW-0812">Transmembrane</keyword>
<dbReference type="GO" id="GO:0005634">
    <property type="term" value="C:nucleus"/>
    <property type="evidence" value="ECO:0007669"/>
    <property type="project" value="TreeGrafter"/>
</dbReference>
<dbReference type="GO" id="GO:0016579">
    <property type="term" value="P:protein deubiquitination"/>
    <property type="evidence" value="ECO:0007669"/>
    <property type="project" value="InterPro"/>
</dbReference>
<dbReference type="SUPFAM" id="SSF54001">
    <property type="entry name" value="Cysteine proteinases"/>
    <property type="match status" value="1"/>
</dbReference>
<dbReference type="Proteomes" id="UP000800092">
    <property type="component" value="Unassembled WGS sequence"/>
</dbReference>
<evidence type="ECO:0000256" key="4">
    <source>
        <dbReference type="ARBA" id="ARBA00022670"/>
    </source>
</evidence>
<feature type="domain" description="USP" evidence="10">
    <location>
        <begin position="108"/>
        <end position="567"/>
    </location>
</feature>
<name>A0A6A6HM00_VIRVR</name>
<keyword evidence="5" id="KW-0833">Ubl conjugation pathway</keyword>
<feature type="transmembrane region" description="Helical" evidence="9">
    <location>
        <begin position="45"/>
        <end position="65"/>
    </location>
</feature>
<feature type="compositionally biased region" description="Basic and acidic residues" evidence="8">
    <location>
        <begin position="615"/>
        <end position="624"/>
    </location>
</feature>
<protein>
    <recommendedName>
        <fullName evidence="3">ubiquitinyl hydrolase 1</fullName>
        <ecNumber evidence="3">3.4.19.12</ecNumber>
    </recommendedName>
</protein>